<organism evidence="1 2">
    <name type="scientific">Natronincola ferrireducens</name>
    <dbReference type="NCBI Taxonomy" id="393762"/>
    <lineage>
        <taxon>Bacteria</taxon>
        <taxon>Bacillati</taxon>
        <taxon>Bacillota</taxon>
        <taxon>Clostridia</taxon>
        <taxon>Peptostreptococcales</taxon>
        <taxon>Natronincolaceae</taxon>
        <taxon>Natronincola</taxon>
    </lineage>
</organism>
<dbReference type="InterPro" id="IPR029063">
    <property type="entry name" value="SAM-dependent_MTases_sf"/>
</dbReference>
<dbReference type="Proteomes" id="UP000198718">
    <property type="component" value="Unassembled WGS sequence"/>
</dbReference>
<gene>
    <name evidence="1" type="ORF">SAMN05660472_01398</name>
</gene>
<dbReference type="OrthoDB" id="9792989at2"/>
<dbReference type="GO" id="GO:0032259">
    <property type="term" value="P:methylation"/>
    <property type="evidence" value="ECO:0007669"/>
    <property type="project" value="UniProtKB-KW"/>
</dbReference>
<dbReference type="SUPFAM" id="SSF53335">
    <property type="entry name" value="S-adenosyl-L-methionine-dependent methyltransferases"/>
    <property type="match status" value="1"/>
</dbReference>
<protein>
    <submittedName>
        <fullName evidence="1">Putative rRNA methylase</fullName>
    </submittedName>
</protein>
<dbReference type="Gene3D" id="3.40.50.150">
    <property type="entry name" value="Vaccinia Virus protein VP39"/>
    <property type="match status" value="1"/>
</dbReference>
<dbReference type="AlphaFoldDB" id="A0A1G9C8Y0"/>
<keyword evidence="1" id="KW-0489">Methyltransferase</keyword>
<keyword evidence="1" id="KW-0808">Transferase</keyword>
<name>A0A1G9C8Y0_9FIRM</name>
<dbReference type="CDD" id="cd02440">
    <property type="entry name" value="AdoMet_MTases"/>
    <property type="match status" value="1"/>
</dbReference>
<dbReference type="EMBL" id="FNFP01000002">
    <property type="protein sequence ID" value="SDK48093.1"/>
    <property type="molecule type" value="Genomic_DNA"/>
</dbReference>
<proteinExistence type="predicted"/>
<dbReference type="RefSeq" id="WP_090552595.1">
    <property type="nucleotide sequence ID" value="NZ_FNFP01000002.1"/>
</dbReference>
<dbReference type="STRING" id="393762.SAMN05660472_01398"/>
<evidence type="ECO:0000313" key="1">
    <source>
        <dbReference type="EMBL" id="SDK48093.1"/>
    </source>
</evidence>
<reference evidence="1 2" key="1">
    <citation type="submission" date="2016-10" db="EMBL/GenBank/DDBJ databases">
        <authorList>
            <person name="de Groot N.N."/>
        </authorList>
    </citation>
    <scope>NUCLEOTIDE SEQUENCE [LARGE SCALE GENOMIC DNA]</scope>
    <source>
        <strain evidence="1 2">DSM 18346</strain>
    </source>
</reference>
<dbReference type="PANTHER" id="PTHR35276:SF1">
    <property type="entry name" value="TRNA (MNM(5)S(2)U34)-METHYLTRANSFERASE, CHLOROPLASTIC"/>
    <property type="match status" value="1"/>
</dbReference>
<dbReference type="InterPro" id="IPR010719">
    <property type="entry name" value="MnmM_MeTrfase"/>
</dbReference>
<dbReference type="GO" id="GO:0008168">
    <property type="term" value="F:methyltransferase activity"/>
    <property type="evidence" value="ECO:0007669"/>
    <property type="project" value="UniProtKB-KW"/>
</dbReference>
<dbReference type="PANTHER" id="PTHR35276">
    <property type="entry name" value="S-ADENOSYL-L-METHIONINE-DEPENDENT METHYLTRANSFERASES SUPERFAMILY PROTEIN"/>
    <property type="match status" value="1"/>
</dbReference>
<dbReference type="Pfam" id="PF06962">
    <property type="entry name" value="rRNA_methylase"/>
    <property type="match status" value="1"/>
</dbReference>
<evidence type="ECO:0000313" key="2">
    <source>
        <dbReference type="Proteomes" id="UP000198718"/>
    </source>
</evidence>
<sequence length="193" mass="21851">MSYTSVLRATDFVHNFLKHKINKGSIVIDGTMGNGHDTLFLHRLVGASGKVYAFDIQEKALEATKQKLLYNNVAMDNNSIHLILDGHENIESHVKEPIDAAMFNLGYLPNSNKEIITIPQTTIRAFDGVFSLLKKGGVVSILIYYGHRGGILEKELVLDYIRNLDYKKYTVLECNYTNHENNPPIIVFIEKKQ</sequence>
<accession>A0A1G9C8Y0</accession>
<keyword evidence="2" id="KW-1185">Reference proteome</keyword>